<gene>
    <name evidence="2" type="ORF">SMN809_LOCUS44924</name>
    <name evidence="3" type="ORF">SMN809_LOCUS48058</name>
</gene>
<dbReference type="Proteomes" id="UP000676336">
    <property type="component" value="Unassembled WGS sequence"/>
</dbReference>
<dbReference type="SUPFAM" id="SSF52540">
    <property type="entry name" value="P-loop containing nucleoside triphosphate hydrolases"/>
    <property type="match status" value="1"/>
</dbReference>
<feature type="non-terminal residue" evidence="3">
    <location>
        <position position="1"/>
    </location>
</feature>
<dbReference type="Gene3D" id="3.40.50.300">
    <property type="entry name" value="P-loop containing nucleotide triphosphate hydrolases"/>
    <property type="match status" value="1"/>
</dbReference>
<evidence type="ECO:0000313" key="2">
    <source>
        <dbReference type="EMBL" id="CAF4746142.1"/>
    </source>
</evidence>
<reference evidence="3" key="1">
    <citation type="submission" date="2021-02" db="EMBL/GenBank/DDBJ databases">
        <authorList>
            <person name="Nowell W R."/>
        </authorList>
    </citation>
    <scope>NUCLEOTIDE SEQUENCE</scope>
</reference>
<dbReference type="InterPro" id="IPR003959">
    <property type="entry name" value="ATPase_AAA_core"/>
</dbReference>
<dbReference type="Pfam" id="PF00004">
    <property type="entry name" value="AAA"/>
    <property type="match status" value="1"/>
</dbReference>
<dbReference type="GO" id="GO:0016887">
    <property type="term" value="F:ATP hydrolysis activity"/>
    <property type="evidence" value="ECO:0007669"/>
    <property type="project" value="InterPro"/>
</dbReference>
<dbReference type="PANTHER" id="PTHR14690:SF0">
    <property type="entry name" value="IQ MOTIF CONTAINING WITH AAA DOMAIN 1"/>
    <property type="match status" value="1"/>
</dbReference>
<name>A0A8S3BWA3_9BILA</name>
<proteinExistence type="predicted"/>
<evidence type="ECO:0000313" key="4">
    <source>
        <dbReference type="Proteomes" id="UP000676336"/>
    </source>
</evidence>
<dbReference type="InterPro" id="IPR052267">
    <property type="entry name" value="N-DRC_Component"/>
</dbReference>
<evidence type="ECO:0000259" key="1">
    <source>
        <dbReference type="Pfam" id="PF00004"/>
    </source>
</evidence>
<evidence type="ECO:0000313" key="3">
    <source>
        <dbReference type="EMBL" id="CAF4821292.1"/>
    </source>
</evidence>
<dbReference type="EMBL" id="CAJOBI010153516">
    <property type="protein sequence ID" value="CAF4821292.1"/>
    <property type="molecule type" value="Genomic_DNA"/>
</dbReference>
<accession>A0A8S3BWA3</accession>
<dbReference type="InterPro" id="IPR027417">
    <property type="entry name" value="P-loop_NTPase"/>
</dbReference>
<feature type="domain" description="ATPase AAA-type core" evidence="1">
    <location>
        <begin position="7"/>
        <end position="46"/>
    </location>
</feature>
<dbReference type="PANTHER" id="PTHR14690">
    <property type="entry name" value="IQ MOTIF CONTAINING WITH AAA DOMAIN 1"/>
    <property type="match status" value="1"/>
</dbReference>
<sequence>APQVKGLLICGPRGCGKHMLLHAICNELGANLFDITPQNIYETYREKEGIKMLMHLCSKVSEYV</sequence>
<organism evidence="3 4">
    <name type="scientific">Rotaria magnacalcarata</name>
    <dbReference type="NCBI Taxonomy" id="392030"/>
    <lineage>
        <taxon>Eukaryota</taxon>
        <taxon>Metazoa</taxon>
        <taxon>Spiralia</taxon>
        <taxon>Gnathifera</taxon>
        <taxon>Rotifera</taxon>
        <taxon>Eurotatoria</taxon>
        <taxon>Bdelloidea</taxon>
        <taxon>Philodinida</taxon>
        <taxon>Philodinidae</taxon>
        <taxon>Rotaria</taxon>
    </lineage>
</organism>
<dbReference type="AlphaFoldDB" id="A0A8S3BWA3"/>
<comment type="caution">
    <text evidence="3">The sequence shown here is derived from an EMBL/GenBank/DDBJ whole genome shotgun (WGS) entry which is preliminary data.</text>
</comment>
<dbReference type="GO" id="GO:0005524">
    <property type="term" value="F:ATP binding"/>
    <property type="evidence" value="ECO:0007669"/>
    <property type="project" value="InterPro"/>
</dbReference>
<protein>
    <recommendedName>
        <fullName evidence="1">ATPase AAA-type core domain-containing protein</fullName>
    </recommendedName>
</protein>
<dbReference type="EMBL" id="CAJOBI010136067">
    <property type="protein sequence ID" value="CAF4746142.1"/>
    <property type="molecule type" value="Genomic_DNA"/>
</dbReference>